<keyword evidence="10" id="KW-1185">Reference proteome</keyword>
<name>A0A9C6SKG0_BOMTE</name>
<dbReference type="OrthoDB" id="4249at2759"/>
<dbReference type="InterPro" id="IPR027540">
    <property type="entry name" value="Coq4_euk"/>
</dbReference>
<dbReference type="Proteomes" id="UP000835206">
    <property type="component" value="Chromosome 7"/>
</dbReference>
<dbReference type="KEGG" id="bter:100649656"/>
<dbReference type="InterPro" id="IPR007715">
    <property type="entry name" value="Coq4"/>
</dbReference>
<comment type="function">
    <text evidence="8">Lyase that catalyzes the C1-decarboxylation of 4-hydroxy-3-methoxy-5-(all-trans-polyprenyl)benzoic acid into 2-methoxy-6-(all-trans-polyprenyl)phenol during ubiquinone biosynthesis.</text>
</comment>
<dbReference type="GeneID" id="100649656"/>
<comment type="pathway">
    <text evidence="8">Cofactor biosynthesis; ubiquinone biosynthesis.</text>
</comment>
<evidence type="ECO:0000313" key="11">
    <source>
        <dbReference type="RefSeq" id="XP_048263785.1"/>
    </source>
</evidence>
<accession>A0A9C6SKG0</accession>
<dbReference type="GO" id="GO:0008270">
    <property type="term" value="F:zinc ion binding"/>
    <property type="evidence" value="ECO:0007669"/>
    <property type="project" value="UniProtKB-UniRule"/>
</dbReference>
<keyword evidence="4 8" id="KW-0862">Zinc</keyword>
<evidence type="ECO:0000256" key="2">
    <source>
        <dbReference type="ARBA" id="ARBA00022723"/>
    </source>
</evidence>
<keyword evidence="11" id="KW-0830">Ubiquinone</keyword>
<dbReference type="PANTHER" id="PTHR12922:SF7">
    <property type="entry name" value="UBIQUINONE BIOSYNTHESIS PROTEIN COQ4 HOMOLOG, MITOCHONDRIAL"/>
    <property type="match status" value="1"/>
</dbReference>
<gene>
    <name evidence="11" type="primary">LOC100649656</name>
</gene>
<keyword evidence="7 8" id="KW-0456">Lyase</keyword>
<evidence type="ECO:0000256" key="6">
    <source>
        <dbReference type="ARBA" id="ARBA00023136"/>
    </source>
</evidence>
<comment type="catalytic activity">
    <reaction evidence="8">
        <text>a 4-hydroxy-3-methoxy-5-(all-trans-polyprenyl)benzoate + H(+) = a 2-methoxy-6-(all-trans-polyprenyl)phenol + CO2</text>
        <dbReference type="Rhea" id="RHEA:81179"/>
        <dbReference type="Rhea" id="RHEA-COMP:9551"/>
        <dbReference type="Rhea" id="RHEA-COMP:10931"/>
        <dbReference type="ChEBI" id="CHEBI:15378"/>
        <dbReference type="ChEBI" id="CHEBI:16526"/>
        <dbReference type="ChEBI" id="CHEBI:62731"/>
        <dbReference type="ChEBI" id="CHEBI:84443"/>
        <dbReference type="EC" id="4.1.1.130"/>
    </reaction>
</comment>
<dbReference type="GO" id="GO:0120539">
    <property type="term" value="F:4-hydroxy-3-methoxy-5-polyprenylbenzoate decarboxylase activity"/>
    <property type="evidence" value="ECO:0007669"/>
    <property type="project" value="UniProtKB-EC"/>
</dbReference>
<keyword evidence="9" id="KW-1133">Transmembrane helix</keyword>
<sequence>MPWSHKNVMFARVGSALFYGLSSFMITVVNKTVLTSFEFPSFQMLGIGQMSATIMLLFAAKKLRYVEFPNLEVTTCVKIWPLPIIYIVSGWPLRRLFSSTGCSSSFTMDYAKHRVSLSPVQRAILAAGAAAISFVDPFRGDMIACLGETTGTDALSYCHQKMLATSEGSRILARKPRISSSTIDFSALRRLPQGTLGRIYCDFLDVNNVSPDSRPAVRFVEDTELAYVMQRYRETHDIYHALLLMPTTMLGEVTVKWVEALQLRLPMCFSGAIFGAFRLRPRQRKLYLEHHLPWAINTGIDTKFLLGIYFEERWEQPLAEFHRETNIIPLVPIETISNEI</sequence>
<comment type="cofactor">
    <cofactor evidence="8">
        <name>Zn(2+)</name>
        <dbReference type="ChEBI" id="CHEBI:29105"/>
    </cofactor>
</comment>
<keyword evidence="5 8" id="KW-0496">Mitochondrion</keyword>
<evidence type="ECO:0000256" key="4">
    <source>
        <dbReference type="ARBA" id="ARBA00022833"/>
    </source>
</evidence>
<keyword evidence="2 8" id="KW-0479">Metal-binding</keyword>
<protein>
    <recommendedName>
        <fullName evidence="8">Ubiquinone biosynthesis protein COQ4 homolog, mitochondrial</fullName>
    </recommendedName>
    <alternativeName>
        <fullName evidence="8">4-hydroxy-3-methoxy-5-polyprenylbenzoate decarboxylase</fullName>
        <ecNumber evidence="8">4.1.1.130</ecNumber>
    </alternativeName>
    <alternativeName>
        <fullName evidence="8">Coenzyme Q biosynthesis protein 4 homolog</fullName>
    </alternativeName>
</protein>
<reference evidence="11" key="1">
    <citation type="submission" date="2025-08" db="UniProtKB">
        <authorList>
            <consortium name="RefSeq"/>
        </authorList>
    </citation>
    <scope>IDENTIFICATION</scope>
</reference>
<evidence type="ECO:0000313" key="10">
    <source>
        <dbReference type="Proteomes" id="UP000835206"/>
    </source>
</evidence>
<feature type="binding site" evidence="8">
    <location>
        <position position="252"/>
    </location>
    <ligand>
        <name>Zn(2+)</name>
        <dbReference type="ChEBI" id="CHEBI:29105"/>
    </ligand>
</feature>
<feature type="binding site" evidence="8">
    <location>
        <position position="240"/>
    </location>
    <ligand>
        <name>Zn(2+)</name>
        <dbReference type="ChEBI" id="CHEBI:29105"/>
    </ligand>
</feature>
<dbReference type="PANTHER" id="PTHR12922">
    <property type="entry name" value="UBIQUINONE BIOSYNTHESIS PROTEIN"/>
    <property type="match status" value="1"/>
</dbReference>
<feature type="binding site" evidence="8">
    <location>
        <position position="237"/>
    </location>
    <ligand>
        <name>Zn(2+)</name>
        <dbReference type="ChEBI" id="CHEBI:29105"/>
    </ligand>
</feature>
<feature type="transmembrane region" description="Helical" evidence="9">
    <location>
        <begin position="9"/>
        <end position="29"/>
    </location>
</feature>
<keyword evidence="1 8" id="KW-0831">Ubiquinone biosynthesis</keyword>
<evidence type="ECO:0000256" key="9">
    <source>
        <dbReference type="SAM" id="Phobius"/>
    </source>
</evidence>
<keyword evidence="6 8" id="KW-0472">Membrane</keyword>
<dbReference type="Pfam" id="PF05019">
    <property type="entry name" value="Coq4"/>
    <property type="match status" value="1"/>
</dbReference>
<proteinExistence type="inferred from homology"/>
<keyword evidence="3 8" id="KW-0999">Mitochondrion inner membrane</keyword>
<comment type="similarity">
    <text evidence="8">Belongs to the COQ4 family.</text>
</comment>
<evidence type="ECO:0000256" key="3">
    <source>
        <dbReference type="ARBA" id="ARBA00022792"/>
    </source>
</evidence>
<organism evidence="10 11">
    <name type="scientific">Bombus terrestris</name>
    <name type="common">Buff-tailed bumblebee</name>
    <name type="synonym">Apis terrestris</name>
    <dbReference type="NCBI Taxonomy" id="30195"/>
    <lineage>
        <taxon>Eukaryota</taxon>
        <taxon>Metazoa</taxon>
        <taxon>Ecdysozoa</taxon>
        <taxon>Arthropoda</taxon>
        <taxon>Hexapoda</taxon>
        <taxon>Insecta</taxon>
        <taxon>Pterygota</taxon>
        <taxon>Neoptera</taxon>
        <taxon>Endopterygota</taxon>
        <taxon>Hymenoptera</taxon>
        <taxon>Apocrita</taxon>
        <taxon>Aculeata</taxon>
        <taxon>Apoidea</taxon>
        <taxon>Anthophila</taxon>
        <taxon>Apidae</taxon>
        <taxon>Bombus</taxon>
        <taxon>Bombus</taxon>
    </lineage>
</organism>
<evidence type="ECO:0000256" key="5">
    <source>
        <dbReference type="ARBA" id="ARBA00023128"/>
    </source>
</evidence>
<dbReference type="AlphaFoldDB" id="A0A9C6SKG0"/>
<comment type="subcellular location">
    <subcellularLocation>
        <location evidence="8">Mitochondrion inner membrane</location>
        <topology evidence="8">Peripheral membrane protein</topology>
        <orientation evidence="8">Matrix side</orientation>
    </subcellularLocation>
</comment>
<dbReference type="EC" id="4.1.1.130" evidence="8"/>
<feature type="binding site" evidence="8">
    <location>
        <position position="236"/>
    </location>
    <ligand>
        <name>Zn(2+)</name>
        <dbReference type="ChEBI" id="CHEBI:29105"/>
    </ligand>
</feature>
<keyword evidence="9" id="KW-0812">Transmembrane</keyword>
<dbReference type="HAMAP" id="MF_03111">
    <property type="entry name" value="Coq4"/>
    <property type="match status" value="1"/>
</dbReference>
<dbReference type="RefSeq" id="XP_048263785.1">
    <property type="nucleotide sequence ID" value="XM_048407828.1"/>
</dbReference>
<evidence type="ECO:0000256" key="8">
    <source>
        <dbReference type="HAMAP-Rule" id="MF_03111"/>
    </source>
</evidence>
<dbReference type="GO" id="GO:0031314">
    <property type="term" value="C:extrinsic component of mitochondrial inner membrane"/>
    <property type="evidence" value="ECO:0007669"/>
    <property type="project" value="UniProtKB-UniRule"/>
</dbReference>
<evidence type="ECO:0000256" key="1">
    <source>
        <dbReference type="ARBA" id="ARBA00022688"/>
    </source>
</evidence>
<evidence type="ECO:0000256" key="7">
    <source>
        <dbReference type="ARBA" id="ARBA00023239"/>
    </source>
</evidence>
<comment type="subunit">
    <text evidence="8">Component of a multi-subunit COQ enzyme complex.</text>
</comment>